<keyword evidence="2" id="KW-1003">Cell membrane</keyword>
<evidence type="ECO:0000256" key="3">
    <source>
        <dbReference type="ARBA" id="ARBA00022692"/>
    </source>
</evidence>
<comment type="similarity">
    <text evidence="6">Belongs to the ABC-4 integral membrane protein family.</text>
</comment>
<organism evidence="10 11">
    <name type="scientific">Lutibacter agarilyticus</name>
    <dbReference type="NCBI Taxonomy" id="1109740"/>
    <lineage>
        <taxon>Bacteria</taxon>
        <taxon>Pseudomonadati</taxon>
        <taxon>Bacteroidota</taxon>
        <taxon>Flavobacteriia</taxon>
        <taxon>Flavobacteriales</taxon>
        <taxon>Flavobacteriaceae</taxon>
        <taxon>Lutibacter</taxon>
    </lineage>
</organism>
<evidence type="ECO:0000313" key="11">
    <source>
        <dbReference type="Proteomes" id="UP000198384"/>
    </source>
</evidence>
<keyword evidence="11" id="KW-1185">Reference proteome</keyword>
<accession>A0A238VJG0</accession>
<feature type="transmembrane region" description="Helical" evidence="7">
    <location>
        <begin position="284"/>
        <end position="309"/>
    </location>
</feature>
<feature type="domain" description="ABC3 transporter permease C-terminal" evidence="8">
    <location>
        <begin position="288"/>
        <end position="406"/>
    </location>
</feature>
<dbReference type="InterPro" id="IPR003838">
    <property type="entry name" value="ABC3_permease_C"/>
</dbReference>
<dbReference type="PANTHER" id="PTHR30572">
    <property type="entry name" value="MEMBRANE COMPONENT OF TRANSPORTER-RELATED"/>
    <property type="match status" value="1"/>
</dbReference>
<evidence type="ECO:0000256" key="6">
    <source>
        <dbReference type="ARBA" id="ARBA00038076"/>
    </source>
</evidence>
<dbReference type="Pfam" id="PF12704">
    <property type="entry name" value="MacB_PCD"/>
    <property type="match status" value="1"/>
</dbReference>
<dbReference type="InterPro" id="IPR050250">
    <property type="entry name" value="Macrolide_Exporter_MacB"/>
</dbReference>
<gene>
    <name evidence="10" type="ORF">SAMN06265371_101539</name>
</gene>
<dbReference type="GO" id="GO:0022857">
    <property type="term" value="F:transmembrane transporter activity"/>
    <property type="evidence" value="ECO:0007669"/>
    <property type="project" value="TreeGrafter"/>
</dbReference>
<reference evidence="10 11" key="1">
    <citation type="submission" date="2017-06" db="EMBL/GenBank/DDBJ databases">
        <authorList>
            <person name="Kim H.J."/>
            <person name="Triplett B.A."/>
        </authorList>
    </citation>
    <scope>NUCLEOTIDE SEQUENCE [LARGE SCALE GENOMIC DNA]</scope>
    <source>
        <strain evidence="10 11">DSM 29150</strain>
    </source>
</reference>
<evidence type="ECO:0000259" key="9">
    <source>
        <dbReference type="Pfam" id="PF12704"/>
    </source>
</evidence>
<dbReference type="GO" id="GO:0005886">
    <property type="term" value="C:plasma membrane"/>
    <property type="evidence" value="ECO:0007669"/>
    <property type="project" value="UniProtKB-SubCell"/>
</dbReference>
<dbReference type="Pfam" id="PF02687">
    <property type="entry name" value="FtsX"/>
    <property type="match status" value="1"/>
</dbReference>
<dbReference type="Proteomes" id="UP000198384">
    <property type="component" value="Unassembled WGS sequence"/>
</dbReference>
<proteinExistence type="inferred from homology"/>
<feature type="transmembrane region" description="Helical" evidence="7">
    <location>
        <begin position="26"/>
        <end position="46"/>
    </location>
</feature>
<sequence length="415" mass="46198">MLKFIFDQDTWQEIYSSIRKNKMRTGITIIGVMWGIFLLVVLLGAAKGVENNFNKLFGNFATNSVFVWAQQTSKPFKGFQEGKGLTLKMSDLENIKNEIEGLEFVVPRHQTQAMAINNFKSGTFGIFGDYPELDKVQKKELVYGRFINDNDIKEKKKVCVIEEEIYKQLFDEGEFPIGTYIKINDINYNVVGMYKEGQVGGGGPQGNIHIPFTTFQQVYNRGDSIGWMMITGDMEHDITQIEADVKLLLRNLHKVHPNDERAFGSFNLGERIAQVTGFLTGMQFLTWFVGIATLIAGVFAIGNILLITVKERTKEIGIRRALGAKPWEIKRQIVLESVFLTSIAGALGIIFGGLVLMLIDNTIGKGPEAALTNPTVDIPVVITAAITLVVLGTLIGMIPAQTAISIRPIEALREE</sequence>
<dbReference type="PANTHER" id="PTHR30572:SF4">
    <property type="entry name" value="ABC TRANSPORTER PERMEASE YTRF"/>
    <property type="match status" value="1"/>
</dbReference>
<dbReference type="InterPro" id="IPR025857">
    <property type="entry name" value="MacB_PCD"/>
</dbReference>
<keyword evidence="4 7" id="KW-1133">Transmembrane helix</keyword>
<evidence type="ECO:0000256" key="2">
    <source>
        <dbReference type="ARBA" id="ARBA00022475"/>
    </source>
</evidence>
<dbReference type="EMBL" id="FZNT01000001">
    <property type="protein sequence ID" value="SNR34532.1"/>
    <property type="molecule type" value="Genomic_DNA"/>
</dbReference>
<protein>
    <submittedName>
        <fullName evidence="10">Putative ABC transport system permease protein</fullName>
    </submittedName>
</protein>
<evidence type="ECO:0000256" key="5">
    <source>
        <dbReference type="ARBA" id="ARBA00023136"/>
    </source>
</evidence>
<feature type="transmembrane region" description="Helical" evidence="7">
    <location>
        <begin position="333"/>
        <end position="358"/>
    </location>
</feature>
<feature type="transmembrane region" description="Helical" evidence="7">
    <location>
        <begin position="378"/>
        <end position="398"/>
    </location>
</feature>
<evidence type="ECO:0000313" key="10">
    <source>
        <dbReference type="EMBL" id="SNR34532.1"/>
    </source>
</evidence>
<evidence type="ECO:0000256" key="7">
    <source>
        <dbReference type="SAM" id="Phobius"/>
    </source>
</evidence>
<keyword evidence="3 7" id="KW-0812">Transmembrane</keyword>
<evidence type="ECO:0000256" key="1">
    <source>
        <dbReference type="ARBA" id="ARBA00004651"/>
    </source>
</evidence>
<evidence type="ECO:0000256" key="4">
    <source>
        <dbReference type="ARBA" id="ARBA00022989"/>
    </source>
</evidence>
<name>A0A238VJG0_9FLAO</name>
<dbReference type="AlphaFoldDB" id="A0A238VJG0"/>
<evidence type="ECO:0000259" key="8">
    <source>
        <dbReference type="Pfam" id="PF02687"/>
    </source>
</evidence>
<keyword evidence="5 7" id="KW-0472">Membrane</keyword>
<comment type="subcellular location">
    <subcellularLocation>
        <location evidence="1">Cell membrane</location>
        <topology evidence="1">Multi-pass membrane protein</topology>
    </subcellularLocation>
</comment>
<feature type="domain" description="MacB-like periplasmic core" evidence="9">
    <location>
        <begin position="25"/>
        <end position="246"/>
    </location>
</feature>